<dbReference type="GO" id="GO:0005886">
    <property type="term" value="C:plasma membrane"/>
    <property type="evidence" value="ECO:0007669"/>
    <property type="project" value="UniProtKB-SubCell"/>
</dbReference>
<dbReference type="InterPro" id="IPR012902">
    <property type="entry name" value="N_methyl_site"/>
</dbReference>
<evidence type="ECO:0000256" key="5">
    <source>
        <dbReference type="ARBA" id="ARBA00022692"/>
    </source>
</evidence>
<evidence type="ECO:0000256" key="2">
    <source>
        <dbReference type="ARBA" id="ARBA00004241"/>
    </source>
</evidence>
<keyword evidence="3" id="KW-1003">Cell membrane</keyword>
<dbReference type="Proteomes" id="UP001269061">
    <property type="component" value="Unassembled WGS sequence"/>
</dbReference>
<evidence type="ECO:0000256" key="1">
    <source>
        <dbReference type="ARBA" id="ARBA00004162"/>
    </source>
</evidence>
<dbReference type="RefSeq" id="WP_311797357.1">
    <property type="nucleotide sequence ID" value="NZ_JARQAI010000020.1"/>
</dbReference>
<evidence type="ECO:0000256" key="10">
    <source>
        <dbReference type="SAM" id="Phobius"/>
    </source>
</evidence>
<dbReference type="GO" id="GO:0009986">
    <property type="term" value="C:cell surface"/>
    <property type="evidence" value="ECO:0007669"/>
    <property type="project" value="UniProtKB-SubCell"/>
</dbReference>
<dbReference type="PROSITE" id="PS00409">
    <property type="entry name" value="PROKAR_NTER_METHYL"/>
    <property type="match status" value="1"/>
</dbReference>
<dbReference type="NCBIfam" id="NF040999">
    <property type="entry name" value="pilin_ComGC"/>
    <property type="match status" value="1"/>
</dbReference>
<evidence type="ECO:0000256" key="6">
    <source>
        <dbReference type="ARBA" id="ARBA00022989"/>
    </source>
</evidence>
<proteinExistence type="inferred from homology"/>
<evidence type="ECO:0000256" key="3">
    <source>
        <dbReference type="ARBA" id="ARBA00022475"/>
    </source>
</evidence>
<dbReference type="InterPro" id="IPR000983">
    <property type="entry name" value="Bac_GSPG_pilin"/>
</dbReference>
<comment type="subcellular location">
    <subcellularLocation>
        <location evidence="1">Cell membrane</location>
        <topology evidence="1">Single-pass membrane protein</topology>
    </subcellularLocation>
    <subcellularLocation>
        <location evidence="2">Cell surface</location>
    </subcellularLocation>
</comment>
<dbReference type="InterPro" id="IPR045584">
    <property type="entry name" value="Pilin-like"/>
</dbReference>
<evidence type="ECO:0000256" key="7">
    <source>
        <dbReference type="ARBA" id="ARBA00023136"/>
    </source>
</evidence>
<reference evidence="11 14" key="1">
    <citation type="submission" date="2023-03" db="EMBL/GenBank/DDBJ databases">
        <authorList>
            <person name="Shen W."/>
            <person name="Cai J."/>
        </authorList>
    </citation>
    <scope>NUCLEOTIDE SEQUENCE</scope>
    <source>
        <strain evidence="11">P69-2</strain>
        <strain evidence="12 14">Y59</strain>
    </source>
</reference>
<protein>
    <submittedName>
        <fullName evidence="11">Competence type IV pilus major pilin ComGC</fullName>
    </submittedName>
</protein>
<dbReference type="GO" id="GO:0030420">
    <property type="term" value="P:establishment of competence for transformation"/>
    <property type="evidence" value="ECO:0007669"/>
    <property type="project" value="UniProtKB-KW"/>
</dbReference>
<dbReference type="Gene3D" id="3.30.700.10">
    <property type="entry name" value="Glycoprotein, Type 4 Pilin"/>
    <property type="match status" value="1"/>
</dbReference>
<evidence type="ECO:0000256" key="9">
    <source>
        <dbReference type="ARBA" id="ARBA00043982"/>
    </source>
</evidence>
<keyword evidence="7 10" id="KW-0472">Membrane</keyword>
<dbReference type="EMBL" id="JARQAZ010000004">
    <property type="protein sequence ID" value="MDT2770307.1"/>
    <property type="molecule type" value="Genomic_DNA"/>
</dbReference>
<dbReference type="PRINTS" id="PR00813">
    <property type="entry name" value="BCTERIALGSPG"/>
</dbReference>
<dbReference type="AlphaFoldDB" id="A0AAE4I444"/>
<keyword evidence="6 10" id="KW-1133">Transmembrane helix</keyword>
<evidence type="ECO:0000313" key="11">
    <source>
        <dbReference type="EMBL" id="MDT2737787.1"/>
    </source>
</evidence>
<gene>
    <name evidence="11" type="primary">comGC</name>
    <name evidence="11" type="ORF">P7H00_11765</name>
    <name evidence="12" type="ORF">P7H46_05540</name>
</gene>
<evidence type="ECO:0000313" key="14">
    <source>
        <dbReference type="Proteomes" id="UP001269061"/>
    </source>
</evidence>
<keyword evidence="4" id="KW-0488">Methylation</keyword>
<dbReference type="Proteomes" id="UP001180842">
    <property type="component" value="Unassembled WGS sequence"/>
</dbReference>
<organism evidence="11 13">
    <name type="scientific">Enterococcus pseudoavium</name>
    <dbReference type="NCBI Taxonomy" id="44007"/>
    <lineage>
        <taxon>Bacteria</taxon>
        <taxon>Bacillati</taxon>
        <taxon>Bacillota</taxon>
        <taxon>Bacilli</taxon>
        <taxon>Lactobacillales</taxon>
        <taxon>Enterococcaceae</taxon>
        <taxon>Enterococcus</taxon>
    </lineage>
</organism>
<comment type="caution">
    <text evidence="11">The sequence shown here is derived from an EMBL/GenBank/DDBJ whole genome shotgun (WGS) entry which is preliminary data.</text>
</comment>
<dbReference type="EMBL" id="JARQAI010000020">
    <property type="protein sequence ID" value="MDT2737787.1"/>
    <property type="molecule type" value="Genomic_DNA"/>
</dbReference>
<dbReference type="GO" id="GO:0015627">
    <property type="term" value="C:type II protein secretion system complex"/>
    <property type="evidence" value="ECO:0007669"/>
    <property type="project" value="InterPro"/>
</dbReference>
<dbReference type="Pfam" id="PF07963">
    <property type="entry name" value="N_methyl"/>
    <property type="match status" value="1"/>
</dbReference>
<dbReference type="InterPro" id="IPR016940">
    <property type="entry name" value="ComGC"/>
</dbReference>
<comment type="similarity">
    <text evidence="9">Belongs to the ComGC family.</text>
</comment>
<evidence type="ECO:0000256" key="8">
    <source>
        <dbReference type="ARBA" id="ARBA00023287"/>
    </source>
</evidence>
<evidence type="ECO:0000313" key="12">
    <source>
        <dbReference type="EMBL" id="MDT2770307.1"/>
    </source>
</evidence>
<feature type="transmembrane region" description="Helical" evidence="10">
    <location>
        <begin position="6"/>
        <end position="28"/>
    </location>
</feature>
<accession>A0AAE4I444</accession>
<name>A0AAE4I444_9ENTE</name>
<keyword evidence="8" id="KW-0178">Competence</keyword>
<dbReference type="SUPFAM" id="SSF54523">
    <property type="entry name" value="Pili subunits"/>
    <property type="match status" value="1"/>
</dbReference>
<dbReference type="GO" id="GO:0015628">
    <property type="term" value="P:protein secretion by the type II secretion system"/>
    <property type="evidence" value="ECO:0007669"/>
    <property type="project" value="InterPro"/>
</dbReference>
<sequence>MKKKASGFTLLEMLVVLFIISLLLLLFVPKLMTQKDNASKKSDGAIAKVVETQIEVYELDHGKKPSREELIDEGYVKEEQYKAYERAQK</sequence>
<keyword evidence="5 10" id="KW-0812">Transmembrane</keyword>
<dbReference type="NCBIfam" id="TIGR02532">
    <property type="entry name" value="IV_pilin_GFxxxE"/>
    <property type="match status" value="1"/>
</dbReference>
<evidence type="ECO:0000313" key="13">
    <source>
        <dbReference type="Proteomes" id="UP001180842"/>
    </source>
</evidence>
<keyword evidence="14" id="KW-1185">Reference proteome</keyword>
<evidence type="ECO:0000256" key="4">
    <source>
        <dbReference type="ARBA" id="ARBA00022481"/>
    </source>
</evidence>
<dbReference type="PIRSF" id="PIRSF029928">
    <property type="entry name" value="Late_competence_ComGC"/>
    <property type="match status" value="1"/>
</dbReference>